<dbReference type="PIRSF" id="PIRSF000124">
    <property type="entry name" value="UDPglc_GDPman_dh"/>
    <property type="match status" value="1"/>
</dbReference>
<dbReference type="GO" id="GO:0051287">
    <property type="term" value="F:NAD binding"/>
    <property type="evidence" value="ECO:0007669"/>
    <property type="project" value="InterPro"/>
</dbReference>
<keyword evidence="4" id="KW-1185">Reference proteome</keyword>
<feature type="domain" description="UDP-glucose/GDP-mannose dehydrogenase N-terminal" evidence="2">
    <location>
        <begin position="1"/>
        <end position="182"/>
    </location>
</feature>
<dbReference type="InterPro" id="IPR001732">
    <property type="entry name" value="UDP-Glc/GDP-Man_DH_N"/>
</dbReference>
<dbReference type="GO" id="GO:0016616">
    <property type="term" value="F:oxidoreductase activity, acting on the CH-OH group of donors, NAD or NADP as acceptor"/>
    <property type="evidence" value="ECO:0007669"/>
    <property type="project" value="InterPro"/>
</dbReference>
<dbReference type="Gene3D" id="3.40.50.720">
    <property type="entry name" value="NAD(P)-binding Rossmann-like Domain"/>
    <property type="match status" value="2"/>
</dbReference>
<evidence type="ECO:0000313" key="3">
    <source>
        <dbReference type="EMBL" id="PNU04053.1"/>
    </source>
</evidence>
<comment type="similarity">
    <text evidence="1">Belongs to the UDP-glucose/GDP-mannose dehydrogenase family.</text>
</comment>
<dbReference type="InterPro" id="IPR036291">
    <property type="entry name" value="NAD(P)-bd_dom_sf"/>
</dbReference>
<dbReference type="OrthoDB" id="9803238at2"/>
<proteinExistence type="inferred from homology"/>
<dbReference type="GO" id="GO:0000271">
    <property type="term" value="P:polysaccharide biosynthetic process"/>
    <property type="evidence" value="ECO:0007669"/>
    <property type="project" value="InterPro"/>
</dbReference>
<dbReference type="InterPro" id="IPR017476">
    <property type="entry name" value="UDP-Glc/GDP-Man"/>
</dbReference>
<dbReference type="EMBL" id="LYMM01000040">
    <property type="protein sequence ID" value="PNU04053.1"/>
    <property type="molecule type" value="Genomic_DNA"/>
</dbReference>
<dbReference type="PROSITE" id="PS51257">
    <property type="entry name" value="PROKAR_LIPOPROTEIN"/>
    <property type="match status" value="1"/>
</dbReference>
<dbReference type="PANTHER" id="PTHR43750">
    <property type="entry name" value="UDP-GLUCOSE 6-DEHYDROGENASE TUAD"/>
    <property type="match status" value="1"/>
</dbReference>
<evidence type="ECO:0000256" key="1">
    <source>
        <dbReference type="PIRNR" id="PIRNR000124"/>
    </source>
</evidence>
<dbReference type="PANTHER" id="PTHR43750:SF1">
    <property type="entry name" value="GDP-MANNOSE 6-DEHYDROGENASE"/>
    <property type="match status" value="1"/>
</dbReference>
<gene>
    <name evidence="3" type="ORF">A8V01_05440</name>
</gene>
<dbReference type="GO" id="GO:0016628">
    <property type="term" value="F:oxidoreductase activity, acting on the CH-CH group of donors, NAD or NADP as acceptor"/>
    <property type="evidence" value="ECO:0007669"/>
    <property type="project" value="InterPro"/>
</dbReference>
<dbReference type="SUPFAM" id="SSF51735">
    <property type="entry name" value="NAD(P)-binding Rossmann-fold domains"/>
    <property type="match status" value="1"/>
</dbReference>
<dbReference type="Proteomes" id="UP000236327">
    <property type="component" value="Unassembled WGS sequence"/>
</dbReference>
<dbReference type="SUPFAM" id="SSF52413">
    <property type="entry name" value="UDP-glucose/GDP-mannose dehydrogenase C-terminal domain"/>
    <property type="match status" value="1"/>
</dbReference>
<sequence>MKVVIFGLGYVGCTAVGCITSQGHHVVGVDVSAAKVEALNAGNSPICEPGFGELIAKAKTDGLLSATVEVGDELEDADIAIVCVGAPSGVDGAHNMSYIAQVSRSTAAAVKSGRAKPLTVAYRSTMRPGTIEMMIAPIFRATLGDAFEAAIELVDNLEVLREATAIDDYFNPPKIVVGTKDGGPSANMDALHEGIDAPGSENFRQSSIQGIMKRVKAKGIEVVIYEPAMAEDSFSGSKVIRNINAFKQECNVIVANRMTDAIADVA</sequence>
<accession>A0A2K2FZ41</accession>
<dbReference type="InterPro" id="IPR028359">
    <property type="entry name" value="UDP_ManNAc/GlcNAc_DH"/>
</dbReference>
<dbReference type="PIRSF" id="PIRSF500136">
    <property type="entry name" value="UDP_ManNAc_DH"/>
    <property type="match status" value="1"/>
</dbReference>
<reference evidence="3 4" key="1">
    <citation type="submission" date="2016-05" db="EMBL/GenBank/DDBJ databases">
        <title>Complete genome sequence of Novosphingobium guangzhouense SA925(T).</title>
        <authorList>
            <person name="Sha S."/>
        </authorList>
    </citation>
    <scope>NUCLEOTIDE SEQUENCE [LARGE SCALE GENOMIC DNA]</scope>
    <source>
        <strain evidence="3 4">SA925</strain>
    </source>
</reference>
<evidence type="ECO:0000313" key="4">
    <source>
        <dbReference type="Proteomes" id="UP000236327"/>
    </source>
</evidence>
<dbReference type="InterPro" id="IPR036220">
    <property type="entry name" value="UDP-Glc/GDP-Man_DH_C_sf"/>
</dbReference>
<name>A0A2K2FZ41_9SPHN</name>
<dbReference type="AlphaFoldDB" id="A0A2K2FZ41"/>
<organism evidence="3 4">
    <name type="scientific">Novosphingobium guangzhouense</name>
    <dbReference type="NCBI Taxonomy" id="1850347"/>
    <lineage>
        <taxon>Bacteria</taxon>
        <taxon>Pseudomonadati</taxon>
        <taxon>Pseudomonadota</taxon>
        <taxon>Alphaproteobacteria</taxon>
        <taxon>Sphingomonadales</taxon>
        <taxon>Sphingomonadaceae</taxon>
        <taxon>Novosphingobium</taxon>
    </lineage>
</organism>
<protein>
    <recommendedName>
        <fullName evidence="2">UDP-glucose/GDP-mannose dehydrogenase N-terminal domain-containing protein</fullName>
    </recommendedName>
</protein>
<comment type="caution">
    <text evidence="3">The sequence shown here is derived from an EMBL/GenBank/DDBJ whole genome shotgun (WGS) entry which is preliminary data.</text>
</comment>
<dbReference type="Pfam" id="PF03721">
    <property type="entry name" value="UDPG_MGDP_dh_N"/>
    <property type="match status" value="1"/>
</dbReference>
<evidence type="ECO:0000259" key="2">
    <source>
        <dbReference type="Pfam" id="PF03721"/>
    </source>
</evidence>